<feature type="transmembrane region" description="Helical" evidence="1">
    <location>
        <begin position="264"/>
        <end position="286"/>
    </location>
</feature>
<feature type="transmembrane region" description="Helical" evidence="1">
    <location>
        <begin position="173"/>
        <end position="195"/>
    </location>
</feature>
<dbReference type="STRING" id="568860.SAMN05421811_114145"/>
<sequence>MSGQNVQVDIDAFIAAHRPAWDRLDHLVKHRSSLTGAEVDELVDLYQRVATHLSIVRSSAHDPMLTGRLSALVARARSAVTGAHAPAWREFVRFFTVSFPVVAYRARWWWLATSLASIAVAWVFGAWVAGNPDVQAAIGTPDEITQLVEHDFADYYSENPAASFAGRVWTNNAWVSAQVIIYAVLLGLPIPYVLFQNAANVGVSGGLMASRDKLDIFFGLITPHGLLELTAVFLAAAVGMRLGWTVIDPGPRRRTEVLAEQGRAVMSVALGLVVVLFVSGLIEAFVTPSPLPTWARVGIGVLAEAAFLAYVIGFGRRAALAAETGDLERAPDVAPAA</sequence>
<organism evidence="2 3">
    <name type="scientific">Nonomuraea wenchangensis</name>
    <dbReference type="NCBI Taxonomy" id="568860"/>
    <lineage>
        <taxon>Bacteria</taxon>
        <taxon>Bacillati</taxon>
        <taxon>Actinomycetota</taxon>
        <taxon>Actinomycetes</taxon>
        <taxon>Streptosporangiales</taxon>
        <taxon>Streptosporangiaceae</taxon>
        <taxon>Nonomuraea</taxon>
    </lineage>
</organism>
<dbReference type="PANTHER" id="PTHR35337">
    <property type="entry name" value="SLR1478 PROTEIN"/>
    <property type="match status" value="1"/>
</dbReference>
<keyword evidence="1" id="KW-0812">Transmembrane</keyword>
<keyword evidence="3" id="KW-1185">Reference proteome</keyword>
<evidence type="ECO:0000313" key="2">
    <source>
        <dbReference type="EMBL" id="SEU37291.1"/>
    </source>
</evidence>
<feature type="transmembrane region" description="Helical" evidence="1">
    <location>
        <begin position="108"/>
        <end position="129"/>
    </location>
</feature>
<gene>
    <name evidence="2" type="ORF">SAMN05421811_114145</name>
</gene>
<protein>
    <submittedName>
        <fullName evidence="2">Uncharacterized membrane protein SpoIIM, required for sporulation</fullName>
    </submittedName>
</protein>
<dbReference type="AlphaFoldDB" id="A0A1I0LCG9"/>
<feature type="transmembrane region" description="Helical" evidence="1">
    <location>
        <begin position="293"/>
        <end position="312"/>
    </location>
</feature>
<dbReference type="InterPro" id="IPR002798">
    <property type="entry name" value="SpoIIM-like"/>
</dbReference>
<dbReference type="Proteomes" id="UP000199361">
    <property type="component" value="Unassembled WGS sequence"/>
</dbReference>
<reference evidence="2 3" key="1">
    <citation type="submission" date="2016-10" db="EMBL/GenBank/DDBJ databases">
        <authorList>
            <person name="de Groot N.N."/>
        </authorList>
    </citation>
    <scope>NUCLEOTIDE SEQUENCE [LARGE SCALE GENOMIC DNA]</scope>
    <source>
        <strain evidence="2 3">CGMCC 4.5598</strain>
    </source>
</reference>
<feature type="transmembrane region" description="Helical" evidence="1">
    <location>
        <begin position="216"/>
        <end position="244"/>
    </location>
</feature>
<name>A0A1I0LCG9_9ACTN</name>
<dbReference type="EMBL" id="FOHX01000014">
    <property type="protein sequence ID" value="SEU37291.1"/>
    <property type="molecule type" value="Genomic_DNA"/>
</dbReference>
<keyword evidence="1" id="KW-1133">Transmembrane helix</keyword>
<dbReference type="Pfam" id="PF01944">
    <property type="entry name" value="SpoIIM"/>
    <property type="match status" value="1"/>
</dbReference>
<keyword evidence="1" id="KW-0472">Membrane</keyword>
<proteinExistence type="predicted"/>
<dbReference type="PANTHER" id="PTHR35337:SF1">
    <property type="entry name" value="SLR1478 PROTEIN"/>
    <property type="match status" value="1"/>
</dbReference>
<evidence type="ECO:0000313" key="3">
    <source>
        <dbReference type="Proteomes" id="UP000199361"/>
    </source>
</evidence>
<accession>A0A1I0LCG9</accession>
<evidence type="ECO:0000256" key="1">
    <source>
        <dbReference type="SAM" id="Phobius"/>
    </source>
</evidence>